<keyword evidence="3" id="KW-1185">Reference proteome</keyword>
<feature type="region of interest" description="Disordered" evidence="1">
    <location>
        <begin position="317"/>
        <end position="365"/>
    </location>
</feature>
<dbReference type="Gramene" id="GBG85455">
    <property type="protein sequence ID" value="GBG85455"/>
    <property type="gene ID" value="CBR_g40097"/>
</dbReference>
<gene>
    <name evidence="2" type="ORF">CBR_g40097</name>
</gene>
<sequence length="365" mass="42003">MVVPGEGEQGNERNPPGAEVQMSEEDRIRLLIAKCYDDGVFPERLKHGEFVIDNEIRVFKVNPQLDRLTTAWLKERTVTVILQGVAHNLPARLREDLIRVYENGWSRQRTFARGFKRGRVHGEGPNVMSYVAKSREIAQWLVAKAEDVVVIRRNEYKLLFKPWMMRAELEERRRQEDETKFWVTTLRVPLRVMFHVPDLVQQVMGNIILQHPPKPDASRPKLMNLKFELPREAEERFEPTLPMKLVDGEIYNVEFVCKNTPWCTRYRWWFRTESDGCPRADEEVEGRDFQGAVAGRSRGRGSNQNFNQGEVVYQRGIRDATRDVASVQDGEERPSRGGGVSGNASRQQPSQSVIRDQGQNSTAGG</sequence>
<proteinExistence type="predicted"/>
<dbReference type="EMBL" id="BFEA01000519">
    <property type="protein sequence ID" value="GBG85455.1"/>
    <property type="molecule type" value="Genomic_DNA"/>
</dbReference>
<dbReference type="AlphaFoldDB" id="A0A388LT66"/>
<protein>
    <submittedName>
        <fullName evidence="2">Uncharacterized protein</fullName>
    </submittedName>
</protein>
<dbReference type="Proteomes" id="UP000265515">
    <property type="component" value="Unassembled WGS sequence"/>
</dbReference>
<reference evidence="2 3" key="1">
    <citation type="journal article" date="2018" name="Cell">
        <title>The Chara Genome: Secondary Complexity and Implications for Plant Terrestrialization.</title>
        <authorList>
            <person name="Nishiyama T."/>
            <person name="Sakayama H."/>
            <person name="Vries J.D."/>
            <person name="Buschmann H."/>
            <person name="Saint-Marcoux D."/>
            <person name="Ullrich K.K."/>
            <person name="Haas F.B."/>
            <person name="Vanderstraeten L."/>
            <person name="Becker D."/>
            <person name="Lang D."/>
            <person name="Vosolsobe S."/>
            <person name="Rombauts S."/>
            <person name="Wilhelmsson P.K.I."/>
            <person name="Janitza P."/>
            <person name="Kern R."/>
            <person name="Heyl A."/>
            <person name="Rumpler F."/>
            <person name="Villalobos L.I.A.C."/>
            <person name="Clay J.M."/>
            <person name="Skokan R."/>
            <person name="Toyoda A."/>
            <person name="Suzuki Y."/>
            <person name="Kagoshima H."/>
            <person name="Schijlen E."/>
            <person name="Tajeshwar N."/>
            <person name="Catarino B."/>
            <person name="Hetherington A.J."/>
            <person name="Saltykova A."/>
            <person name="Bonnot C."/>
            <person name="Breuninger H."/>
            <person name="Symeonidi A."/>
            <person name="Radhakrishnan G.V."/>
            <person name="Van Nieuwerburgh F."/>
            <person name="Deforce D."/>
            <person name="Chang C."/>
            <person name="Karol K.G."/>
            <person name="Hedrich R."/>
            <person name="Ulvskov P."/>
            <person name="Glockner G."/>
            <person name="Delwiche C.F."/>
            <person name="Petrasek J."/>
            <person name="Van de Peer Y."/>
            <person name="Friml J."/>
            <person name="Beilby M."/>
            <person name="Dolan L."/>
            <person name="Kohara Y."/>
            <person name="Sugano S."/>
            <person name="Fujiyama A."/>
            <person name="Delaux P.-M."/>
            <person name="Quint M."/>
            <person name="TheiBen G."/>
            <person name="Hagemann M."/>
            <person name="Harholt J."/>
            <person name="Dunand C."/>
            <person name="Zachgo S."/>
            <person name="Langdale J."/>
            <person name="Maumus F."/>
            <person name="Straeten D.V.D."/>
            <person name="Gould S.B."/>
            <person name="Rensing S.A."/>
        </authorList>
    </citation>
    <scope>NUCLEOTIDE SEQUENCE [LARGE SCALE GENOMIC DNA]</scope>
    <source>
        <strain evidence="2 3">S276</strain>
    </source>
</reference>
<evidence type="ECO:0000313" key="2">
    <source>
        <dbReference type="EMBL" id="GBG85455.1"/>
    </source>
</evidence>
<feature type="region of interest" description="Disordered" evidence="1">
    <location>
        <begin position="1"/>
        <end position="22"/>
    </location>
</feature>
<organism evidence="2 3">
    <name type="scientific">Chara braunii</name>
    <name type="common">Braun's stonewort</name>
    <dbReference type="NCBI Taxonomy" id="69332"/>
    <lineage>
        <taxon>Eukaryota</taxon>
        <taxon>Viridiplantae</taxon>
        <taxon>Streptophyta</taxon>
        <taxon>Charophyceae</taxon>
        <taxon>Charales</taxon>
        <taxon>Characeae</taxon>
        <taxon>Chara</taxon>
    </lineage>
</organism>
<evidence type="ECO:0000256" key="1">
    <source>
        <dbReference type="SAM" id="MobiDB-lite"/>
    </source>
</evidence>
<feature type="compositionally biased region" description="Polar residues" evidence="1">
    <location>
        <begin position="342"/>
        <end position="365"/>
    </location>
</feature>
<accession>A0A388LT66</accession>
<comment type="caution">
    <text evidence="2">The sequence shown here is derived from an EMBL/GenBank/DDBJ whole genome shotgun (WGS) entry which is preliminary data.</text>
</comment>
<name>A0A388LT66_CHABU</name>
<dbReference type="STRING" id="69332.A0A388LT66"/>
<evidence type="ECO:0000313" key="3">
    <source>
        <dbReference type="Proteomes" id="UP000265515"/>
    </source>
</evidence>